<accession>A0AB40B9Y5</accession>
<dbReference type="InterPro" id="IPR016087">
    <property type="entry name" value="Chalcone_isomerase"/>
</dbReference>
<evidence type="ECO:0000259" key="5">
    <source>
        <dbReference type="Pfam" id="PF16035"/>
    </source>
</evidence>
<dbReference type="PANTHER" id="PTHR47589">
    <property type="entry name" value="FATTY-ACID-BINDING PROTEIN 1"/>
    <property type="match status" value="1"/>
</dbReference>
<dbReference type="GO" id="GO:0009570">
    <property type="term" value="C:chloroplast stroma"/>
    <property type="evidence" value="ECO:0007669"/>
    <property type="project" value="TreeGrafter"/>
</dbReference>
<evidence type="ECO:0000256" key="3">
    <source>
        <dbReference type="SAM" id="MobiDB-lite"/>
    </source>
</evidence>
<dbReference type="RefSeq" id="XP_039124091.1">
    <property type="nucleotide sequence ID" value="XM_039268157.1"/>
</dbReference>
<reference evidence="7" key="1">
    <citation type="submission" date="2025-08" db="UniProtKB">
        <authorList>
            <consortium name="RefSeq"/>
        </authorList>
    </citation>
    <scope>IDENTIFICATION</scope>
</reference>
<keyword evidence="4" id="KW-1133">Transmembrane helix</keyword>
<dbReference type="InterPro" id="IPR036298">
    <property type="entry name" value="Chalcone_isomerase_sf"/>
</dbReference>
<feature type="domain" description="Chalcone isomerase" evidence="5">
    <location>
        <begin position="66"/>
        <end position="232"/>
    </location>
</feature>
<name>A0AB40B9Y5_DIOCR</name>
<dbReference type="Pfam" id="PF16035">
    <property type="entry name" value="Chalcone_2"/>
    <property type="match status" value="1"/>
</dbReference>
<dbReference type="PANTHER" id="PTHR47589:SF4">
    <property type="entry name" value="FATTY-ACID-BINDING PROTEIN 1-LIKE"/>
    <property type="match status" value="1"/>
</dbReference>
<dbReference type="InterPro" id="IPR016089">
    <property type="entry name" value="Chalcone_isomerase_bundle_sf"/>
</dbReference>
<evidence type="ECO:0000313" key="7">
    <source>
        <dbReference type="RefSeq" id="XP_039124091.1"/>
    </source>
</evidence>
<evidence type="ECO:0000256" key="1">
    <source>
        <dbReference type="ARBA" id="ARBA00007166"/>
    </source>
</evidence>
<keyword evidence="4" id="KW-0472">Membrane</keyword>
<comment type="similarity">
    <text evidence="1">Belongs to the chalcone isomerase family.</text>
</comment>
<proteinExistence type="inferred from homology"/>
<gene>
    <name evidence="7" type="primary">LOC120260629</name>
</gene>
<feature type="transmembrane region" description="Helical" evidence="4">
    <location>
        <begin position="73"/>
        <end position="92"/>
    </location>
</feature>
<keyword evidence="4" id="KW-0812">Transmembrane</keyword>
<evidence type="ECO:0000313" key="6">
    <source>
        <dbReference type="Proteomes" id="UP001515500"/>
    </source>
</evidence>
<dbReference type="AlphaFoldDB" id="A0AB40B9Y5"/>
<dbReference type="GO" id="GO:0005504">
    <property type="term" value="F:fatty acid binding"/>
    <property type="evidence" value="ECO:0007669"/>
    <property type="project" value="TreeGrafter"/>
</dbReference>
<feature type="transmembrane region" description="Helical" evidence="4">
    <location>
        <begin position="112"/>
        <end position="134"/>
    </location>
</feature>
<dbReference type="GO" id="GO:0016872">
    <property type="term" value="F:intramolecular lyase activity"/>
    <property type="evidence" value="ECO:0007669"/>
    <property type="project" value="InterPro"/>
</dbReference>
<sequence>MNKEKDLETKVNEMKLDNQKDGKEGETNAKKVVEEEAEEEVKMEVEVKTGVSFPVKLPDGKALNSVGIRKKKILALGINVYTFGIYADNAALGKLLVDKFTKGAPEKPTKELYEAVINSDVGMMVRLVIVFGGLTMSMVRKNFDEGLGSSIKKLNGGQKNEELVNKVMGEAKDSIKLPSKSIIEITRLPGFVLQTKIKDELVSQVESELLCRAFFHMYLGDDPFDKEAKDKFGERLLTLF</sequence>
<dbReference type="GeneID" id="120260629"/>
<dbReference type="GO" id="GO:0006631">
    <property type="term" value="P:fatty acid metabolic process"/>
    <property type="evidence" value="ECO:0007669"/>
    <property type="project" value="TreeGrafter"/>
</dbReference>
<dbReference type="InterPro" id="IPR016088">
    <property type="entry name" value="Chalcone_isomerase_3-sand"/>
</dbReference>
<evidence type="ECO:0000256" key="2">
    <source>
        <dbReference type="ARBA" id="ARBA00024426"/>
    </source>
</evidence>
<keyword evidence="6" id="KW-1185">Reference proteome</keyword>
<dbReference type="InterPro" id="IPR044228">
    <property type="entry name" value="FAP1"/>
</dbReference>
<dbReference type="Gene3D" id="1.10.890.20">
    <property type="match status" value="1"/>
</dbReference>
<evidence type="ECO:0000256" key="4">
    <source>
        <dbReference type="SAM" id="Phobius"/>
    </source>
</evidence>
<dbReference type="SUPFAM" id="SSF54626">
    <property type="entry name" value="Chalcone isomerase"/>
    <property type="match status" value="1"/>
</dbReference>
<organism evidence="6 7">
    <name type="scientific">Dioscorea cayennensis subsp. rotundata</name>
    <name type="common">White Guinea yam</name>
    <name type="synonym">Dioscorea rotundata</name>
    <dbReference type="NCBI Taxonomy" id="55577"/>
    <lineage>
        <taxon>Eukaryota</taxon>
        <taxon>Viridiplantae</taxon>
        <taxon>Streptophyta</taxon>
        <taxon>Embryophyta</taxon>
        <taxon>Tracheophyta</taxon>
        <taxon>Spermatophyta</taxon>
        <taxon>Magnoliopsida</taxon>
        <taxon>Liliopsida</taxon>
        <taxon>Dioscoreales</taxon>
        <taxon>Dioscoreaceae</taxon>
        <taxon>Dioscorea</taxon>
    </lineage>
</organism>
<dbReference type="Gene3D" id="3.50.70.10">
    <property type="match status" value="1"/>
</dbReference>
<dbReference type="Proteomes" id="UP001515500">
    <property type="component" value="Chromosome 5"/>
</dbReference>
<protein>
    <recommendedName>
        <fullName evidence="2">Chalcone--flavanone isomerase</fullName>
    </recommendedName>
</protein>
<feature type="region of interest" description="Disordered" evidence="3">
    <location>
        <begin position="1"/>
        <end position="35"/>
    </location>
</feature>